<protein>
    <submittedName>
        <fullName evidence="2">Uncharacterized protein</fullName>
    </submittedName>
</protein>
<name>A0ABR7LP72_9ACTN</name>
<accession>A0ABR7LP72</accession>
<dbReference type="RefSeq" id="WP_187243546.1">
    <property type="nucleotide sequence ID" value="NZ_BAAAOK010000009.1"/>
</dbReference>
<keyword evidence="3" id="KW-1185">Reference proteome</keyword>
<evidence type="ECO:0000313" key="2">
    <source>
        <dbReference type="EMBL" id="MBC6466545.1"/>
    </source>
</evidence>
<reference evidence="2 3" key="1">
    <citation type="submission" date="2020-06" db="EMBL/GenBank/DDBJ databases">
        <title>Actinomadura xiongansis sp. nov., isolated from soil of Baiyangdian.</title>
        <authorList>
            <person name="Zhang X."/>
        </authorList>
    </citation>
    <scope>NUCLEOTIDE SEQUENCE [LARGE SCALE GENOMIC DNA]</scope>
    <source>
        <strain evidence="2 3">HBUM206468</strain>
    </source>
</reference>
<dbReference type="Proteomes" id="UP000805614">
    <property type="component" value="Unassembled WGS sequence"/>
</dbReference>
<gene>
    <name evidence="2" type="ORF">HKK74_13675</name>
</gene>
<dbReference type="EMBL" id="JABVEC010000008">
    <property type="protein sequence ID" value="MBC6466545.1"/>
    <property type="molecule type" value="Genomic_DNA"/>
</dbReference>
<feature type="region of interest" description="Disordered" evidence="1">
    <location>
        <begin position="151"/>
        <end position="180"/>
    </location>
</feature>
<comment type="caution">
    <text evidence="2">The sequence shown here is derived from an EMBL/GenBank/DDBJ whole genome shotgun (WGS) entry which is preliminary data.</text>
</comment>
<proteinExistence type="predicted"/>
<sequence length="180" mass="19145">MSGICQTRRLALATALAAFISGGVLLTGRAGAALLPQGPAVSYLAVNRPLDIDNQGEAAAKAKGRSVAINQNSPTKNLGLQHNSSVNSGGQHNFQAAHCKFCKIRQKIVIKKHFWGYSNLRRVRGGHKWPSAGRAWSAARSSSSAFSGWSHAKLSSEITPTDVTHSRAPTLGSDRDKTTD</sequence>
<evidence type="ECO:0000256" key="1">
    <source>
        <dbReference type="SAM" id="MobiDB-lite"/>
    </source>
</evidence>
<organism evidence="2 3">
    <name type="scientific">Actinomadura alba</name>
    <dbReference type="NCBI Taxonomy" id="406431"/>
    <lineage>
        <taxon>Bacteria</taxon>
        <taxon>Bacillati</taxon>
        <taxon>Actinomycetota</taxon>
        <taxon>Actinomycetes</taxon>
        <taxon>Streptosporangiales</taxon>
        <taxon>Thermomonosporaceae</taxon>
        <taxon>Actinomadura</taxon>
    </lineage>
</organism>
<evidence type="ECO:0000313" key="3">
    <source>
        <dbReference type="Proteomes" id="UP000805614"/>
    </source>
</evidence>